<feature type="region of interest" description="Disordered" evidence="1">
    <location>
        <begin position="1"/>
        <end position="46"/>
    </location>
</feature>
<accession>A0A6A6T380</accession>
<dbReference type="Proteomes" id="UP000799324">
    <property type="component" value="Unassembled WGS sequence"/>
</dbReference>
<evidence type="ECO:0000313" key="3">
    <source>
        <dbReference type="Proteomes" id="UP000799324"/>
    </source>
</evidence>
<proteinExistence type="predicted"/>
<dbReference type="GO" id="GO:0000981">
    <property type="term" value="F:DNA-binding transcription factor activity, RNA polymerase II-specific"/>
    <property type="evidence" value="ECO:0007669"/>
    <property type="project" value="InterPro"/>
</dbReference>
<protein>
    <recommendedName>
        <fullName evidence="4">Zn(2)-C6 fungal-type domain-containing protein</fullName>
    </recommendedName>
</protein>
<dbReference type="GO" id="GO:0008270">
    <property type="term" value="F:zinc ion binding"/>
    <property type="evidence" value="ECO:0007669"/>
    <property type="project" value="InterPro"/>
</dbReference>
<dbReference type="EMBL" id="MU004367">
    <property type="protein sequence ID" value="KAF2654220.1"/>
    <property type="molecule type" value="Genomic_DNA"/>
</dbReference>
<organism evidence="2 3">
    <name type="scientific">Lophiostoma macrostomum CBS 122681</name>
    <dbReference type="NCBI Taxonomy" id="1314788"/>
    <lineage>
        <taxon>Eukaryota</taxon>
        <taxon>Fungi</taxon>
        <taxon>Dikarya</taxon>
        <taxon>Ascomycota</taxon>
        <taxon>Pezizomycotina</taxon>
        <taxon>Dothideomycetes</taxon>
        <taxon>Pleosporomycetidae</taxon>
        <taxon>Pleosporales</taxon>
        <taxon>Lophiostomataceae</taxon>
        <taxon>Lophiostoma</taxon>
    </lineage>
</organism>
<sequence>MGDNLSLIASSPKSMNLKQSQNECPDQRLQHDDGAERKQAKSHTPPRLVLVDEISPTDTVFSDKSVFDSPYPHSATNPGSPATPFGGHDDVFVDIPKTIAVGPGDAWNLSRGTKIYELQKAVDIRRGEKQVNPRSNIDESSVAESDADTEAHDYKEPVATVEDNSHSPRRLVSILSCWQCVLAGLPCSRTYPACSRCERAGRADTCLLFRRKTVQESTRTNTDITPTLLLVEGEDESFRQNKLALLGELHQKWRDDLDRKNWVYPPIESKLGTYRTHRSKIELLHPGEGIGQVVIRELPLAGLHSAG</sequence>
<dbReference type="InterPro" id="IPR036864">
    <property type="entry name" value="Zn2-C6_fun-type_DNA-bd_sf"/>
</dbReference>
<feature type="region of interest" description="Disordered" evidence="1">
    <location>
        <begin position="61"/>
        <end position="85"/>
    </location>
</feature>
<evidence type="ECO:0000313" key="2">
    <source>
        <dbReference type="EMBL" id="KAF2654220.1"/>
    </source>
</evidence>
<evidence type="ECO:0000256" key="1">
    <source>
        <dbReference type="SAM" id="MobiDB-lite"/>
    </source>
</evidence>
<dbReference type="SUPFAM" id="SSF57701">
    <property type="entry name" value="Zn2/Cys6 DNA-binding domain"/>
    <property type="match status" value="1"/>
</dbReference>
<feature type="region of interest" description="Disordered" evidence="1">
    <location>
        <begin position="127"/>
        <end position="153"/>
    </location>
</feature>
<name>A0A6A6T380_9PLEO</name>
<feature type="compositionally biased region" description="Basic and acidic residues" evidence="1">
    <location>
        <begin position="25"/>
        <end position="39"/>
    </location>
</feature>
<keyword evidence="3" id="KW-1185">Reference proteome</keyword>
<feature type="compositionally biased region" description="Polar residues" evidence="1">
    <location>
        <begin position="7"/>
        <end position="24"/>
    </location>
</feature>
<dbReference type="AlphaFoldDB" id="A0A6A6T380"/>
<gene>
    <name evidence="2" type="ORF">K491DRAFT_779654</name>
</gene>
<dbReference type="OrthoDB" id="3932796at2759"/>
<reference evidence="2" key="1">
    <citation type="journal article" date="2020" name="Stud. Mycol.">
        <title>101 Dothideomycetes genomes: a test case for predicting lifestyles and emergence of pathogens.</title>
        <authorList>
            <person name="Haridas S."/>
            <person name="Albert R."/>
            <person name="Binder M."/>
            <person name="Bloem J."/>
            <person name="Labutti K."/>
            <person name="Salamov A."/>
            <person name="Andreopoulos B."/>
            <person name="Baker S."/>
            <person name="Barry K."/>
            <person name="Bills G."/>
            <person name="Bluhm B."/>
            <person name="Cannon C."/>
            <person name="Castanera R."/>
            <person name="Culley D."/>
            <person name="Daum C."/>
            <person name="Ezra D."/>
            <person name="Gonzalez J."/>
            <person name="Henrissat B."/>
            <person name="Kuo A."/>
            <person name="Liang C."/>
            <person name="Lipzen A."/>
            <person name="Lutzoni F."/>
            <person name="Magnuson J."/>
            <person name="Mondo S."/>
            <person name="Nolan M."/>
            <person name="Ohm R."/>
            <person name="Pangilinan J."/>
            <person name="Park H.-J."/>
            <person name="Ramirez L."/>
            <person name="Alfaro M."/>
            <person name="Sun H."/>
            <person name="Tritt A."/>
            <person name="Yoshinaga Y."/>
            <person name="Zwiers L.-H."/>
            <person name="Turgeon B."/>
            <person name="Goodwin S."/>
            <person name="Spatafora J."/>
            <person name="Crous P."/>
            <person name="Grigoriev I."/>
        </authorList>
    </citation>
    <scope>NUCLEOTIDE SEQUENCE</scope>
    <source>
        <strain evidence="2">CBS 122681</strain>
    </source>
</reference>
<evidence type="ECO:0008006" key="4">
    <source>
        <dbReference type="Google" id="ProtNLM"/>
    </source>
</evidence>
<feature type="compositionally biased region" description="Polar residues" evidence="1">
    <location>
        <begin position="132"/>
        <end position="143"/>
    </location>
</feature>